<dbReference type="Pfam" id="PF03929">
    <property type="entry name" value="PepSY_TM"/>
    <property type="match status" value="1"/>
</dbReference>
<keyword evidence="3" id="KW-1185">Reference proteome</keyword>
<evidence type="ECO:0000313" key="2">
    <source>
        <dbReference type="EMBL" id="MBC8770036.1"/>
    </source>
</evidence>
<keyword evidence="1" id="KW-1133">Transmembrane helix</keyword>
<feature type="transmembrane region" description="Helical" evidence="1">
    <location>
        <begin position="20"/>
        <end position="41"/>
    </location>
</feature>
<accession>A0ABR7QS86</accession>
<comment type="caution">
    <text evidence="2">The sequence shown here is derived from an EMBL/GenBank/DDBJ whole genome shotgun (WGS) entry which is preliminary data.</text>
</comment>
<organism evidence="2 3">
    <name type="scientific">Arenibacter arenosicollis</name>
    <dbReference type="NCBI Taxonomy" id="2762274"/>
    <lineage>
        <taxon>Bacteria</taxon>
        <taxon>Pseudomonadati</taxon>
        <taxon>Bacteroidota</taxon>
        <taxon>Flavobacteriia</taxon>
        <taxon>Flavobacteriales</taxon>
        <taxon>Flavobacteriaceae</taxon>
        <taxon>Arenibacter</taxon>
    </lineage>
</organism>
<dbReference type="PANTHER" id="PTHR34219">
    <property type="entry name" value="IRON-REGULATED INNER MEMBRANE PROTEIN-RELATED"/>
    <property type="match status" value="1"/>
</dbReference>
<protein>
    <submittedName>
        <fullName evidence="2">PepSY domain-containing protein</fullName>
    </submittedName>
</protein>
<name>A0ABR7QS86_9FLAO</name>
<gene>
    <name evidence="2" type="ORF">H4O18_18700</name>
</gene>
<evidence type="ECO:0000313" key="3">
    <source>
        <dbReference type="Proteomes" id="UP000618952"/>
    </source>
</evidence>
<dbReference type="Proteomes" id="UP000618952">
    <property type="component" value="Unassembled WGS sequence"/>
</dbReference>
<keyword evidence="1" id="KW-0472">Membrane</keyword>
<sequence>MSKKVKKYTFRKFINDAHLWLGIGSGIILFLVCLSGTVLTFEEEIKDLFVKDFVVADATGNTLSMEQLSESLAAEGIVSTITIPESTKEALKFSVKTSSKERRGTTYFVNPFSGEYQKEQKSSLEGFFLTMFKMHRWLLMDTEIGRPIVGVATIIFILLAISGIVLWFPKKLKWKNFKPGFKIKFKANWKRINHDLHNTLGFYACIFLVIMSLTGLFWSFEWYRDAGSAVLGTKVFGNRGGGPKFESAVKPNASIKSFEEILYIASAELAYKGETNVAVPVQENDVYTITKTNTSRFSPVITDKLVLDRDGTIIHKELFSSKPLNVQIASLIRPIHMGTIYGSFSKIIYFLACLVATSLPITGTIIWIKKLKIKKSKKKQPVLA</sequence>
<proteinExistence type="predicted"/>
<evidence type="ECO:0000256" key="1">
    <source>
        <dbReference type="SAM" id="Phobius"/>
    </source>
</evidence>
<dbReference type="RefSeq" id="WP_187587489.1">
    <property type="nucleotide sequence ID" value="NZ_JACLHY010000026.1"/>
</dbReference>
<dbReference type="InterPro" id="IPR005625">
    <property type="entry name" value="PepSY-ass_TM"/>
</dbReference>
<feature type="transmembrane region" description="Helical" evidence="1">
    <location>
        <begin position="200"/>
        <end position="220"/>
    </location>
</feature>
<dbReference type="EMBL" id="JACLHY010000026">
    <property type="protein sequence ID" value="MBC8770036.1"/>
    <property type="molecule type" value="Genomic_DNA"/>
</dbReference>
<keyword evidence="1" id="KW-0812">Transmembrane</keyword>
<feature type="transmembrane region" description="Helical" evidence="1">
    <location>
        <begin position="347"/>
        <end position="368"/>
    </location>
</feature>
<reference evidence="2 3" key="1">
    <citation type="submission" date="2020-08" db="EMBL/GenBank/DDBJ databases">
        <title>Arenibacter gaetbuli sp. nov., isolated from a sand dune.</title>
        <authorList>
            <person name="Park S."/>
            <person name="Yoon J.-H."/>
        </authorList>
    </citation>
    <scope>NUCLEOTIDE SEQUENCE [LARGE SCALE GENOMIC DNA]</scope>
    <source>
        <strain evidence="2 3">BSSL-BM3</strain>
    </source>
</reference>
<feature type="transmembrane region" description="Helical" evidence="1">
    <location>
        <begin position="148"/>
        <end position="168"/>
    </location>
</feature>
<dbReference type="PANTHER" id="PTHR34219:SF3">
    <property type="entry name" value="BLL7967 PROTEIN"/>
    <property type="match status" value="1"/>
</dbReference>